<evidence type="ECO:0000259" key="1">
    <source>
        <dbReference type="SMART" id="SM00769"/>
    </source>
</evidence>
<dbReference type="InterPro" id="IPR013990">
    <property type="entry name" value="WHy-dom"/>
</dbReference>
<protein>
    <submittedName>
        <fullName evidence="2">LEA14-like dessication related protein</fullName>
    </submittedName>
</protein>
<name>A0AAJ2BHZ6_9PSED</name>
<feature type="domain" description="Water stress and hypersensitive response" evidence="1">
    <location>
        <begin position="33"/>
        <end position="152"/>
    </location>
</feature>
<sequence length="163" mass="18275">MLRQALILTLLSVLLTGLGGCSFGRHSYEEPQVELTGVELIRARLWSQDFVLNFRIENPNDRALPIRKMAYTVYLNDLLLAQGVANLGSSVPANGHASFAVPVQTNLWRYVKDVGRMLEKRDQPVTYRLRGQLKTGWLFGRSIHFSSQGQFVPGAHLPTGVLR</sequence>
<dbReference type="Gene3D" id="2.60.40.1820">
    <property type="match status" value="1"/>
</dbReference>
<dbReference type="SUPFAM" id="SSF117070">
    <property type="entry name" value="LEA14-like"/>
    <property type="match status" value="1"/>
</dbReference>
<proteinExistence type="predicted"/>
<comment type="caution">
    <text evidence="2">The sequence shown here is derived from an EMBL/GenBank/DDBJ whole genome shotgun (WGS) entry which is preliminary data.</text>
</comment>
<dbReference type="Pfam" id="PF03168">
    <property type="entry name" value="LEA_2"/>
    <property type="match status" value="1"/>
</dbReference>
<organism evidence="2 3">
    <name type="scientific">Pseudomonas oryzihabitans</name>
    <dbReference type="NCBI Taxonomy" id="47885"/>
    <lineage>
        <taxon>Bacteria</taxon>
        <taxon>Pseudomonadati</taxon>
        <taxon>Pseudomonadota</taxon>
        <taxon>Gammaproteobacteria</taxon>
        <taxon>Pseudomonadales</taxon>
        <taxon>Pseudomonadaceae</taxon>
        <taxon>Pseudomonas</taxon>
    </lineage>
</organism>
<dbReference type="InterPro" id="IPR004864">
    <property type="entry name" value="LEA_2"/>
</dbReference>
<dbReference type="AlphaFoldDB" id="A0AAJ2BHZ6"/>
<evidence type="ECO:0000313" key="2">
    <source>
        <dbReference type="EMBL" id="MDR6232780.1"/>
    </source>
</evidence>
<reference evidence="2" key="1">
    <citation type="submission" date="2023-08" db="EMBL/GenBank/DDBJ databases">
        <title>Functional and genomic diversity of the sorghum phyllosphere microbiome.</title>
        <authorList>
            <person name="Shade A."/>
        </authorList>
    </citation>
    <scope>NUCLEOTIDE SEQUENCE</scope>
    <source>
        <strain evidence="2">SORGH_AS_0201</strain>
    </source>
</reference>
<gene>
    <name evidence="2" type="ORF">QE440_000521</name>
</gene>
<dbReference type="RefSeq" id="WP_309754796.1">
    <property type="nucleotide sequence ID" value="NZ_JAVJAF010000001.1"/>
</dbReference>
<evidence type="ECO:0000313" key="3">
    <source>
        <dbReference type="Proteomes" id="UP001268036"/>
    </source>
</evidence>
<dbReference type="EMBL" id="JAVJAF010000001">
    <property type="protein sequence ID" value="MDR6232780.1"/>
    <property type="molecule type" value="Genomic_DNA"/>
</dbReference>
<dbReference type="SMART" id="SM00769">
    <property type="entry name" value="WHy"/>
    <property type="match status" value="1"/>
</dbReference>
<dbReference type="GO" id="GO:0009269">
    <property type="term" value="P:response to desiccation"/>
    <property type="evidence" value="ECO:0007669"/>
    <property type="project" value="InterPro"/>
</dbReference>
<dbReference type="Proteomes" id="UP001268036">
    <property type="component" value="Unassembled WGS sequence"/>
</dbReference>
<accession>A0AAJ2BHZ6</accession>
<dbReference type="PROSITE" id="PS51257">
    <property type="entry name" value="PROKAR_LIPOPROTEIN"/>
    <property type="match status" value="1"/>
</dbReference>